<comment type="similarity">
    <text evidence="1">Belongs to the SH3BGR family.</text>
</comment>
<organism evidence="2 3">
    <name type="scientific">Paramuricea clavata</name>
    <name type="common">Red gorgonian</name>
    <name type="synonym">Violescent sea-whip</name>
    <dbReference type="NCBI Taxonomy" id="317549"/>
    <lineage>
        <taxon>Eukaryota</taxon>
        <taxon>Metazoa</taxon>
        <taxon>Cnidaria</taxon>
        <taxon>Anthozoa</taxon>
        <taxon>Octocorallia</taxon>
        <taxon>Malacalcyonacea</taxon>
        <taxon>Plexauridae</taxon>
        <taxon>Paramuricea</taxon>
    </lineage>
</organism>
<dbReference type="SUPFAM" id="SSF52833">
    <property type="entry name" value="Thioredoxin-like"/>
    <property type="match status" value="1"/>
</dbReference>
<protein>
    <submittedName>
        <fullName evidence="2">SH3 domain-binding glutamic acid-rich 3</fullName>
    </submittedName>
</protein>
<dbReference type="PROSITE" id="PS51354">
    <property type="entry name" value="GLUTAREDOXIN_2"/>
    <property type="match status" value="1"/>
</dbReference>
<sequence>MSDKIILYWTSVTSSLEIKKEQQRIEMVLSGKKIEYEKVDISLVEGAKEKMREICGEGTLPPQLCKGDTYLGNYAQFDAAIENEELDKFLKL</sequence>
<dbReference type="OrthoDB" id="9932926at2759"/>
<dbReference type="InterPro" id="IPR051033">
    <property type="entry name" value="SH3BGR"/>
</dbReference>
<comment type="caution">
    <text evidence="2">The sequence shown here is derived from an EMBL/GenBank/DDBJ whole genome shotgun (WGS) entry which is preliminary data.</text>
</comment>
<dbReference type="AlphaFoldDB" id="A0A6S7GAI3"/>
<gene>
    <name evidence="2" type="ORF">PACLA_8A069318</name>
</gene>
<keyword evidence="3" id="KW-1185">Reference proteome</keyword>
<evidence type="ECO:0000313" key="2">
    <source>
        <dbReference type="EMBL" id="CAB3982371.1"/>
    </source>
</evidence>
<dbReference type="Gene3D" id="3.40.30.10">
    <property type="entry name" value="Glutaredoxin"/>
    <property type="match status" value="1"/>
</dbReference>
<dbReference type="EMBL" id="CACRXK020000493">
    <property type="protein sequence ID" value="CAB3982371.1"/>
    <property type="molecule type" value="Genomic_DNA"/>
</dbReference>
<dbReference type="InterPro" id="IPR006993">
    <property type="entry name" value="Glut_rich_SH3-bd"/>
</dbReference>
<dbReference type="InterPro" id="IPR036249">
    <property type="entry name" value="Thioredoxin-like_sf"/>
</dbReference>
<name>A0A6S7GAI3_PARCT</name>
<evidence type="ECO:0000256" key="1">
    <source>
        <dbReference type="ARBA" id="ARBA00007764"/>
    </source>
</evidence>
<dbReference type="PANTHER" id="PTHR12232:SF15">
    <property type="entry name" value="SH3 DOMAIN-BINDING GLUTAMIC ACID-RICH PROTEIN HOMOLOG"/>
    <property type="match status" value="1"/>
</dbReference>
<dbReference type="Pfam" id="PF04908">
    <property type="entry name" value="SH3BGR"/>
    <property type="match status" value="1"/>
</dbReference>
<proteinExistence type="inferred from homology"/>
<evidence type="ECO:0000313" key="3">
    <source>
        <dbReference type="Proteomes" id="UP001152795"/>
    </source>
</evidence>
<accession>A0A6S7GAI3</accession>
<dbReference type="PANTHER" id="PTHR12232">
    <property type="entry name" value="SH3 DOMAIN-BINDING GLUTAMIC ACID-RICH-LIKE PROTEIN"/>
    <property type="match status" value="1"/>
</dbReference>
<dbReference type="GO" id="GO:0005737">
    <property type="term" value="C:cytoplasm"/>
    <property type="evidence" value="ECO:0007669"/>
    <property type="project" value="TreeGrafter"/>
</dbReference>
<reference evidence="2" key="1">
    <citation type="submission" date="2020-04" db="EMBL/GenBank/DDBJ databases">
        <authorList>
            <person name="Alioto T."/>
            <person name="Alioto T."/>
            <person name="Gomez Garrido J."/>
        </authorList>
    </citation>
    <scope>NUCLEOTIDE SEQUENCE</scope>
    <source>
        <strain evidence="2">A484AB</strain>
    </source>
</reference>
<dbReference type="Proteomes" id="UP001152795">
    <property type="component" value="Unassembled WGS sequence"/>
</dbReference>